<dbReference type="EMBL" id="JAENIJ010000032">
    <property type="protein sequence ID" value="MBK1883999.1"/>
    <property type="molecule type" value="Genomic_DNA"/>
</dbReference>
<dbReference type="GO" id="GO:0005737">
    <property type="term" value="C:cytoplasm"/>
    <property type="evidence" value="ECO:0007669"/>
    <property type="project" value="InterPro"/>
</dbReference>
<dbReference type="AlphaFoldDB" id="A0A934VXZ1"/>
<dbReference type="PANTHER" id="PTHR47623:SF1">
    <property type="entry name" value="OS09G0287300 PROTEIN"/>
    <property type="match status" value="1"/>
</dbReference>
<feature type="binding site" evidence="1">
    <location>
        <position position="57"/>
    </location>
    <ligand>
        <name>substrate</name>
    </ligand>
</feature>
<evidence type="ECO:0000313" key="3">
    <source>
        <dbReference type="Proteomes" id="UP000603141"/>
    </source>
</evidence>
<protein>
    <submittedName>
        <fullName evidence="2">Phosphohistidine phosphatase SixA</fullName>
    </submittedName>
</protein>
<dbReference type="Pfam" id="PF00300">
    <property type="entry name" value="His_Phos_1"/>
    <property type="match status" value="1"/>
</dbReference>
<dbReference type="PANTHER" id="PTHR47623">
    <property type="entry name" value="OS09G0287300 PROTEIN"/>
    <property type="match status" value="1"/>
</dbReference>
<gene>
    <name evidence="2" type="primary">sixA</name>
    <name evidence="2" type="ORF">JIN85_16385</name>
</gene>
<accession>A0A934VXZ1</accession>
<reference evidence="2" key="1">
    <citation type="submission" date="2021-01" db="EMBL/GenBank/DDBJ databases">
        <title>Modified the classification status of verrucomicrobia.</title>
        <authorList>
            <person name="Feng X."/>
        </authorList>
    </citation>
    <scope>NUCLEOTIDE SEQUENCE</scope>
    <source>
        <strain evidence="2">KCTC 22041</strain>
    </source>
</reference>
<dbReference type="SMART" id="SM00855">
    <property type="entry name" value="PGAM"/>
    <property type="match status" value="1"/>
</dbReference>
<comment type="caution">
    <text evidence="2">The sequence shown here is derived from an EMBL/GenBank/DDBJ whole genome shotgun (WGS) entry which is preliminary data.</text>
</comment>
<organism evidence="2 3">
    <name type="scientific">Luteolibacter pohnpeiensis</name>
    <dbReference type="NCBI Taxonomy" id="454153"/>
    <lineage>
        <taxon>Bacteria</taxon>
        <taxon>Pseudomonadati</taxon>
        <taxon>Verrucomicrobiota</taxon>
        <taxon>Verrucomicrobiia</taxon>
        <taxon>Verrucomicrobiales</taxon>
        <taxon>Verrucomicrobiaceae</taxon>
        <taxon>Luteolibacter</taxon>
    </lineage>
</organism>
<sequence length="155" mass="16951">MELIILRHGKAEAHGHPLGDGARELIDRGRKQARHAGNLLKKAGMVPDLVLTSPLVRTRQTAEEFCKAAEIDEALVQPWLACGMQPERAMSELAGFSEFQRVAIVGHEPDLSELIRWLLGASGLIEFKTGTLACLEIHPPSRAGTLLYMVPPKLA</sequence>
<dbReference type="Gene3D" id="3.40.50.1240">
    <property type="entry name" value="Phosphoglycerate mutase-like"/>
    <property type="match status" value="1"/>
</dbReference>
<dbReference type="InterPro" id="IPR029033">
    <property type="entry name" value="His_PPase_superfam"/>
</dbReference>
<dbReference type="GO" id="GO:0101006">
    <property type="term" value="F:protein histidine phosphatase activity"/>
    <property type="evidence" value="ECO:0007669"/>
    <property type="project" value="InterPro"/>
</dbReference>
<dbReference type="Proteomes" id="UP000603141">
    <property type="component" value="Unassembled WGS sequence"/>
</dbReference>
<name>A0A934VXZ1_9BACT</name>
<keyword evidence="3" id="KW-1185">Reference proteome</keyword>
<evidence type="ECO:0000256" key="1">
    <source>
        <dbReference type="PIRSR" id="PIRSR613078-2"/>
    </source>
</evidence>
<dbReference type="InterPro" id="IPR013078">
    <property type="entry name" value="His_Pase_superF_clade-1"/>
</dbReference>
<dbReference type="InterPro" id="IPR004449">
    <property type="entry name" value="SixA"/>
</dbReference>
<proteinExistence type="predicted"/>
<dbReference type="NCBIfam" id="TIGR00249">
    <property type="entry name" value="sixA"/>
    <property type="match status" value="1"/>
</dbReference>
<dbReference type="CDD" id="cd07067">
    <property type="entry name" value="HP_PGM_like"/>
    <property type="match status" value="1"/>
</dbReference>
<evidence type="ECO:0000313" key="2">
    <source>
        <dbReference type="EMBL" id="MBK1883999.1"/>
    </source>
</evidence>
<dbReference type="SUPFAM" id="SSF53254">
    <property type="entry name" value="Phosphoglycerate mutase-like"/>
    <property type="match status" value="1"/>
</dbReference>
<dbReference type="RefSeq" id="WP_200272742.1">
    <property type="nucleotide sequence ID" value="NZ_JAENIJ010000032.1"/>
</dbReference>